<reference evidence="1 2" key="1">
    <citation type="submission" date="2018-02" db="EMBL/GenBank/DDBJ databases">
        <title>The genomes of Aspergillus section Nigri reveals drivers in fungal speciation.</title>
        <authorList>
            <consortium name="DOE Joint Genome Institute"/>
            <person name="Vesth T.C."/>
            <person name="Nybo J."/>
            <person name="Theobald S."/>
            <person name="Brandl J."/>
            <person name="Frisvad J.C."/>
            <person name="Nielsen K.F."/>
            <person name="Lyhne E.K."/>
            <person name="Kogle M.E."/>
            <person name="Kuo A."/>
            <person name="Riley R."/>
            <person name="Clum A."/>
            <person name="Nolan M."/>
            <person name="Lipzen A."/>
            <person name="Salamov A."/>
            <person name="Henrissat B."/>
            <person name="Wiebenga A."/>
            <person name="De vries R.P."/>
            <person name="Grigoriev I.V."/>
            <person name="Mortensen U.H."/>
            <person name="Andersen M.R."/>
            <person name="Baker S.E."/>
        </authorList>
    </citation>
    <scope>NUCLEOTIDE SEQUENCE [LARGE SCALE GENOMIC DNA]</scope>
    <source>
        <strain evidence="1 2">CBS 313.89</strain>
    </source>
</reference>
<protein>
    <submittedName>
        <fullName evidence="1">Uncharacterized protein</fullName>
    </submittedName>
</protein>
<evidence type="ECO:0000313" key="2">
    <source>
        <dbReference type="Proteomes" id="UP000249789"/>
    </source>
</evidence>
<dbReference type="EMBL" id="KZ824744">
    <property type="protein sequence ID" value="RAK70950.1"/>
    <property type="molecule type" value="Genomic_DNA"/>
</dbReference>
<evidence type="ECO:0000313" key="1">
    <source>
        <dbReference type="EMBL" id="RAK70950.1"/>
    </source>
</evidence>
<proteinExistence type="predicted"/>
<organism evidence="1 2">
    <name type="scientific">Aspergillus fijiensis CBS 313.89</name>
    <dbReference type="NCBI Taxonomy" id="1448319"/>
    <lineage>
        <taxon>Eukaryota</taxon>
        <taxon>Fungi</taxon>
        <taxon>Dikarya</taxon>
        <taxon>Ascomycota</taxon>
        <taxon>Pezizomycotina</taxon>
        <taxon>Eurotiomycetes</taxon>
        <taxon>Eurotiomycetidae</taxon>
        <taxon>Eurotiales</taxon>
        <taxon>Aspergillaceae</taxon>
        <taxon>Aspergillus</taxon>
    </lineage>
</organism>
<dbReference type="AlphaFoldDB" id="A0A8G1VS75"/>
<dbReference type="VEuPathDB" id="FungiDB:BO72DRAFT_454108"/>
<dbReference type="Proteomes" id="UP000249789">
    <property type="component" value="Unassembled WGS sequence"/>
</dbReference>
<keyword evidence="2" id="KW-1185">Reference proteome</keyword>
<dbReference type="GeneID" id="63863483"/>
<gene>
    <name evidence="1" type="ORF">BO72DRAFT_454108</name>
</gene>
<dbReference type="RefSeq" id="XP_040794962.1">
    <property type="nucleotide sequence ID" value="XM_040946150.1"/>
</dbReference>
<name>A0A8G1VS75_9EURO</name>
<sequence>MKKIISSITTTAALSHEPPSVIAIAIAIASSVAGASPHVIDDYDYGILSKTRTDIITLMRAPPPSFQSSR</sequence>
<accession>A0A8G1VS75</accession>